<name>A0AAD2FV03_9STRA</name>
<protein>
    <submittedName>
        <fullName evidence="2">Uncharacterized protein</fullName>
    </submittedName>
</protein>
<feature type="compositionally biased region" description="Polar residues" evidence="1">
    <location>
        <begin position="835"/>
        <end position="848"/>
    </location>
</feature>
<dbReference type="AlphaFoldDB" id="A0AAD2FV03"/>
<comment type="caution">
    <text evidence="2">The sequence shown here is derived from an EMBL/GenBank/DDBJ whole genome shotgun (WGS) entry which is preliminary data.</text>
</comment>
<proteinExistence type="predicted"/>
<evidence type="ECO:0000313" key="3">
    <source>
        <dbReference type="Proteomes" id="UP001295423"/>
    </source>
</evidence>
<dbReference type="Proteomes" id="UP001295423">
    <property type="component" value="Unassembled WGS sequence"/>
</dbReference>
<organism evidence="2 3">
    <name type="scientific">Cylindrotheca closterium</name>
    <dbReference type="NCBI Taxonomy" id="2856"/>
    <lineage>
        <taxon>Eukaryota</taxon>
        <taxon>Sar</taxon>
        <taxon>Stramenopiles</taxon>
        <taxon>Ochrophyta</taxon>
        <taxon>Bacillariophyta</taxon>
        <taxon>Bacillariophyceae</taxon>
        <taxon>Bacillariophycidae</taxon>
        <taxon>Bacillariales</taxon>
        <taxon>Bacillariaceae</taxon>
        <taxon>Cylindrotheca</taxon>
    </lineage>
</organism>
<dbReference type="EMBL" id="CAKOGP040001847">
    <property type="protein sequence ID" value="CAJ1953996.1"/>
    <property type="molecule type" value="Genomic_DNA"/>
</dbReference>
<evidence type="ECO:0000256" key="1">
    <source>
        <dbReference type="SAM" id="MobiDB-lite"/>
    </source>
</evidence>
<keyword evidence="3" id="KW-1185">Reference proteome</keyword>
<accession>A0AAD2FV03</accession>
<reference evidence="2" key="1">
    <citation type="submission" date="2023-08" db="EMBL/GenBank/DDBJ databases">
        <authorList>
            <person name="Audoor S."/>
            <person name="Bilcke G."/>
        </authorList>
    </citation>
    <scope>NUCLEOTIDE SEQUENCE</scope>
</reference>
<evidence type="ECO:0000313" key="2">
    <source>
        <dbReference type="EMBL" id="CAJ1953996.1"/>
    </source>
</evidence>
<sequence>MKVFGKRVKGPKSLLSSVIASNLAQYFEVDEKKIKSNLLSDTKIVLNDVLLKEQWRVVQSFGDEDSDRSSVAHVTGVVSQIVFTWTWNVGQSADPGWVQDATLFIRGLKFRVELFWWNNKTARKHFSNAELSPRKKRSKQKNSTLTTYLKRQMAAVVDSLNLHIEDYKLTIDLDSNGKQEDIVSIVIGGKAVDVLSRGRNREGSIMSVQVGESETISMATEGAEVELIHENLSKASLPLEQLFVLESFAVDIHTTKETKPILDTFSYKATALRLSGDRFLTGMATGLEVRGDPPADGKLTFFADYLQIEALKELAGYFLAPRKETKLDSGDESDGIEMSLSDYDRGDDPVSFFEIPLNGGSIHTQNSTLSIGSIVMRYRADGTLAEFVADHLDAGGGRRHSDDQLRLRISGIHATVRPSVALKMESIDRFRVPGTGELNEATKDVLLAYDGETLRMAFSSVFATRLEEHEKPSSTDSKDRSAANWKAALIFPINLSIDDLHIVNAYKNNAMTVVREFDLDVAPGIDVSFCAKNVKNELIDLTDVAITAHVPIYEDDVIEKLHFAAASTSLTAGRSTDEWENRFTNRPKATSEKKNYRLPFAHIEPLNLEVSFKGIVSTKHSKMIIRPFMGTMATTERDLLRHYTRHILQKFPGFITNAEVLGVNVFDSGASTYGSWMLSATHFGPLGGMAAVAGVDAVKGAIAAGKRSRKEKNCKEESSYEDRFQPLDVVRGIAYAAKEATDEGAFMRGKLSGQGNAIDWFVGATANTRKYAKDNRSRLGAAGAGGAAFIAGTFMLGPAAPLAVSIAAGMAASAVMGKIIDRSAAPASNRKPINRTASSISKDSSLGR</sequence>
<gene>
    <name evidence="2" type="ORF">CYCCA115_LOCUS14594</name>
</gene>
<feature type="region of interest" description="Disordered" evidence="1">
    <location>
        <begin position="826"/>
        <end position="848"/>
    </location>
</feature>